<dbReference type="Proteomes" id="UP000316291">
    <property type="component" value="Unassembled WGS sequence"/>
</dbReference>
<gene>
    <name evidence="1" type="ORF">IQ16_05659</name>
</gene>
<evidence type="ECO:0000313" key="1">
    <source>
        <dbReference type="EMBL" id="TWI65029.1"/>
    </source>
</evidence>
<keyword evidence="2" id="KW-1185">Reference proteome</keyword>
<accession>A0A562R7I5</accession>
<protein>
    <submittedName>
        <fullName evidence="1">Uncharacterized protein</fullName>
    </submittedName>
</protein>
<dbReference type="AlphaFoldDB" id="A0A562R7I5"/>
<evidence type="ECO:0000313" key="2">
    <source>
        <dbReference type="Proteomes" id="UP000316291"/>
    </source>
</evidence>
<organism evidence="1 2">
    <name type="scientific">Bradyrhizobium huanghuaihaiense</name>
    <dbReference type="NCBI Taxonomy" id="990078"/>
    <lineage>
        <taxon>Bacteria</taxon>
        <taxon>Pseudomonadati</taxon>
        <taxon>Pseudomonadota</taxon>
        <taxon>Alphaproteobacteria</taxon>
        <taxon>Hyphomicrobiales</taxon>
        <taxon>Nitrobacteraceae</taxon>
        <taxon>Bradyrhizobium</taxon>
    </lineage>
</organism>
<sequence length="95" mass="10510">MSAADAIVAEFRAFGAGLRRDKFCARSALDIVDRCETNGVGILGIEGFYLTDTTTTPQLDHILDLSTGVKAYDTARQFLRHGEGLPLFYEFTFQD</sequence>
<dbReference type="EMBL" id="VLLA01000016">
    <property type="protein sequence ID" value="TWI65029.1"/>
    <property type="molecule type" value="Genomic_DNA"/>
</dbReference>
<dbReference type="RefSeq" id="WP_018644961.1">
    <property type="nucleotide sequence ID" value="NZ_VLLA01000016.1"/>
</dbReference>
<reference evidence="1 2" key="1">
    <citation type="journal article" date="2015" name="Stand. Genomic Sci.">
        <title>Genomic Encyclopedia of Bacterial and Archaeal Type Strains, Phase III: the genomes of soil and plant-associated and newly described type strains.</title>
        <authorList>
            <person name="Whitman W.B."/>
            <person name="Woyke T."/>
            <person name="Klenk H.P."/>
            <person name="Zhou Y."/>
            <person name="Lilburn T.G."/>
            <person name="Beck B.J."/>
            <person name="De Vos P."/>
            <person name="Vandamme P."/>
            <person name="Eisen J.A."/>
            <person name="Garrity G."/>
            <person name="Hugenholtz P."/>
            <person name="Kyrpides N.C."/>
        </authorList>
    </citation>
    <scope>NUCLEOTIDE SEQUENCE [LARGE SCALE GENOMIC DNA]</scope>
    <source>
        <strain evidence="1 2">CGMCC 1.10948</strain>
    </source>
</reference>
<proteinExistence type="predicted"/>
<dbReference type="OrthoDB" id="676560at2"/>
<name>A0A562R7I5_9BRAD</name>
<comment type="caution">
    <text evidence="1">The sequence shown here is derived from an EMBL/GenBank/DDBJ whole genome shotgun (WGS) entry which is preliminary data.</text>
</comment>